<reference evidence="3" key="1">
    <citation type="submission" date="2022-03" db="EMBL/GenBank/DDBJ databases">
        <authorList>
            <person name="Sayadi A."/>
        </authorList>
    </citation>
    <scope>NUCLEOTIDE SEQUENCE</scope>
</reference>
<organism evidence="3 4">
    <name type="scientific">Acanthoscelides obtectus</name>
    <name type="common">Bean weevil</name>
    <name type="synonym">Bruchus obtectus</name>
    <dbReference type="NCBI Taxonomy" id="200917"/>
    <lineage>
        <taxon>Eukaryota</taxon>
        <taxon>Metazoa</taxon>
        <taxon>Ecdysozoa</taxon>
        <taxon>Arthropoda</taxon>
        <taxon>Hexapoda</taxon>
        <taxon>Insecta</taxon>
        <taxon>Pterygota</taxon>
        <taxon>Neoptera</taxon>
        <taxon>Endopterygota</taxon>
        <taxon>Coleoptera</taxon>
        <taxon>Polyphaga</taxon>
        <taxon>Cucujiformia</taxon>
        <taxon>Chrysomeloidea</taxon>
        <taxon>Chrysomelidae</taxon>
        <taxon>Bruchinae</taxon>
        <taxon>Bruchini</taxon>
        <taxon>Acanthoscelides</taxon>
    </lineage>
</organism>
<protein>
    <recommendedName>
        <fullName evidence="2">HTH psq-type domain-containing protein</fullName>
    </recommendedName>
</protein>
<feature type="domain" description="HTH psq-type" evidence="2">
    <location>
        <begin position="125"/>
        <end position="162"/>
    </location>
</feature>
<proteinExistence type="predicted"/>
<evidence type="ECO:0000313" key="4">
    <source>
        <dbReference type="Proteomes" id="UP001152888"/>
    </source>
</evidence>
<dbReference type="GO" id="GO:0005634">
    <property type="term" value="C:nucleus"/>
    <property type="evidence" value="ECO:0007669"/>
    <property type="project" value="UniProtKB-SubCell"/>
</dbReference>
<evidence type="ECO:0000259" key="2">
    <source>
        <dbReference type="Pfam" id="PF05225"/>
    </source>
</evidence>
<dbReference type="AlphaFoldDB" id="A0A9P0K6H5"/>
<dbReference type="InterPro" id="IPR009057">
    <property type="entry name" value="Homeodomain-like_sf"/>
</dbReference>
<comment type="subcellular location">
    <subcellularLocation>
        <location evidence="1">Nucleus</location>
    </subcellularLocation>
</comment>
<dbReference type="GO" id="GO:0003677">
    <property type="term" value="F:DNA binding"/>
    <property type="evidence" value="ECO:0007669"/>
    <property type="project" value="InterPro"/>
</dbReference>
<dbReference type="SUPFAM" id="SSF46689">
    <property type="entry name" value="Homeodomain-like"/>
    <property type="match status" value="1"/>
</dbReference>
<evidence type="ECO:0000313" key="3">
    <source>
        <dbReference type="EMBL" id="CAH1964577.1"/>
    </source>
</evidence>
<sequence>MHNRRGNKEKRGEQAHRKHIMHLEREPPTLCIYSLIKTRLGEMKSGARCWSSASARKLAGLTSGPGIITTTGLLQKNHRVLKIYISEDITDITVSDMSMERFLKKNMSKVRNNLITKPEYCRWTSEDMDHAINAYKQNQCGFNECCRRYNIPKPTLRSHLRTLNKKANENVQSLGRHTTFSTEIEMELAKHILKLEERLFGVIIRDVRRFSFQVAVRNDIPHRFNINKEMAGKGWYYYFMDQHPELSLRQPEKISMDRATGFNQKNLHEFFDILEKCVDENGFTAQKIYNVDESGFSTVQRQKQKIIARRGKHQVGGTASGERGVNTIAVVCASTASQTVPPMIIF</sequence>
<dbReference type="Pfam" id="PF05225">
    <property type="entry name" value="HTH_psq"/>
    <property type="match status" value="1"/>
</dbReference>
<gene>
    <name evidence="3" type="ORF">ACAOBT_LOCUS5885</name>
</gene>
<evidence type="ECO:0000256" key="1">
    <source>
        <dbReference type="ARBA" id="ARBA00004123"/>
    </source>
</evidence>
<name>A0A9P0K6H5_ACAOB</name>
<accession>A0A9P0K6H5</accession>
<dbReference type="Proteomes" id="UP001152888">
    <property type="component" value="Unassembled WGS sequence"/>
</dbReference>
<keyword evidence="4" id="KW-1185">Reference proteome</keyword>
<dbReference type="EMBL" id="CAKOFQ010006716">
    <property type="protein sequence ID" value="CAH1964577.1"/>
    <property type="molecule type" value="Genomic_DNA"/>
</dbReference>
<dbReference type="InterPro" id="IPR007889">
    <property type="entry name" value="HTH_Psq"/>
</dbReference>
<dbReference type="Gene3D" id="1.10.10.60">
    <property type="entry name" value="Homeodomain-like"/>
    <property type="match status" value="1"/>
</dbReference>
<dbReference type="OrthoDB" id="6754464at2759"/>
<comment type="caution">
    <text evidence="3">The sequence shown here is derived from an EMBL/GenBank/DDBJ whole genome shotgun (WGS) entry which is preliminary data.</text>
</comment>